<feature type="domain" description="Rhodanese" evidence="16">
    <location>
        <begin position="120"/>
        <end position="163"/>
    </location>
</feature>
<dbReference type="GO" id="GO:0030170">
    <property type="term" value="F:pyridoxal phosphate binding"/>
    <property type="evidence" value="ECO:0007669"/>
    <property type="project" value="InterPro"/>
</dbReference>
<dbReference type="InterPro" id="IPR001763">
    <property type="entry name" value="Rhodanese-like_dom"/>
</dbReference>
<dbReference type="Proteomes" id="UP000236321">
    <property type="component" value="Unassembled WGS sequence"/>
</dbReference>
<dbReference type="GO" id="GO:0009097">
    <property type="term" value="P:isoleucine biosynthetic process"/>
    <property type="evidence" value="ECO:0007669"/>
    <property type="project" value="TreeGrafter"/>
</dbReference>
<evidence type="ECO:0000313" key="18">
    <source>
        <dbReference type="Proteomes" id="UP000236321"/>
    </source>
</evidence>
<comment type="pathway">
    <text evidence="3 13">Amino-acid biosynthesis; L-threonine biosynthesis; L-threonine from L-aspartate: step 5/5.</text>
</comment>
<dbReference type="GO" id="GO:0006567">
    <property type="term" value="P:L-threonine catabolic process"/>
    <property type="evidence" value="ECO:0007669"/>
    <property type="project" value="TreeGrafter"/>
</dbReference>
<keyword evidence="9 13" id="KW-0663">Pyridoxal phosphate</keyword>
<name>A0A9P2YFH8_MICAE</name>
<keyword evidence="8 13" id="KW-0791">Threonine biosynthesis</keyword>
<dbReference type="AlphaFoldDB" id="A0A9P2YFH8"/>
<dbReference type="CDD" id="cd01563">
    <property type="entry name" value="Thr-synth_1"/>
    <property type="match status" value="1"/>
</dbReference>
<feature type="binding site" evidence="14">
    <location>
        <position position="127"/>
    </location>
    <ligand>
        <name>pyridoxal 5'-phosphate</name>
        <dbReference type="ChEBI" id="CHEBI:597326"/>
    </ligand>
</feature>
<dbReference type="InterPro" id="IPR000634">
    <property type="entry name" value="Ser/Thr_deHydtase_PyrdxlP-BS"/>
</dbReference>
<evidence type="ECO:0000256" key="9">
    <source>
        <dbReference type="ARBA" id="ARBA00022898"/>
    </source>
</evidence>
<evidence type="ECO:0000256" key="3">
    <source>
        <dbReference type="ARBA" id="ARBA00004979"/>
    </source>
</evidence>
<feature type="binding site" evidence="14">
    <location>
        <position position="355"/>
    </location>
    <ligand>
        <name>pyridoxal 5'-phosphate</name>
        <dbReference type="ChEBI" id="CHEBI:597326"/>
    </ligand>
</feature>
<evidence type="ECO:0000256" key="5">
    <source>
        <dbReference type="ARBA" id="ARBA00013028"/>
    </source>
</evidence>
<comment type="similarity">
    <text evidence="4 13">Belongs to the threonine synthase family.</text>
</comment>
<dbReference type="InterPro" id="IPR001926">
    <property type="entry name" value="TrpB-like_PALP"/>
</dbReference>
<keyword evidence="7 13" id="KW-0028">Amino-acid biosynthesis</keyword>
<evidence type="ECO:0000256" key="8">
    <source>
        <dbReference type="ARBA" id="ARBA00022697"/>
    </source>
</evidence>
<comment type="function">
    <text evidence="2 13">Catalyzes the gamma-elimination of phosphate from L-phosphohomoserine and the beta-addition of water to produce L-threonine.</text>
</comment>
<dbReference type="EC" id="4.2.3.1" evidence="5 12"/>
<dbReference type="InterPro" id="IPR050147">
    <property type="entry name" value="Ser/Thr_Dehydratase"/>
</dbReference>
<dbReference type="GO" id="GO:0009088">
    <property type="term" value="P:threonine biosynthetic process"/>
    <property type="evidence" value="ECO:0007669"/>
    <property type="project" value="UniProtKB-UniRule"/>
</dbReference>
<keyword evidence="10 13" id="KW-0456">Lyase</keyword>
<dbReference type="GO" id="GO:0004795">
    <property type="term" value="F:threonine synthase activity"/>
    <property type="evidence" value="ECO:0007669"/>
    <property type="project" value="UniProtKB-UniRule"/>
</dbReference>
<evidence type="ECO:0000256" key="1">
    <source>
        <dbReference type="ARBA" id="ARBA00001933"/>
    </source>
</evidence>
<comment type="caution">
    <text evidence="17">The sequence shown here is derived from an EMBL/GenBank/DDBJ whole genome shotgun (WGS) entry which is preliminary data.</text>
</comment>
<dbReference type="EMBL" id="BEYQ01000001">
    <property type="protein sequence ID" value="GBD51202.1"/>
    <property type="molecule type" value="Genomic_DNA"/>
</dbReference>
<evidence type="ECO:0000313" key="17">
    <source>
        <dbReference type="EMBL" id="GBD51202.1"/>
    </source>
</evidence>
<protein>
    <recommendedName>
        <fullName evidence="6 12">Threonine synthase</fullName>
        <ecNumber evidence="5 12">4.2.3.1</ecNumber>
    </recommendedName>
</protein>
<evidence type="ECO:0000256" key="13">
    <source>
        <dbReference type="PIRNR" id="PIRNR038945"/>
    </source>
</evidence>
<evidence type="ECO:0000256" key="4">
    <source>
        <dbReference type="ARBA" id="ARBA00005517"/>
    </source>
</evidence>
<evidence type="ECO:0000256" key="10">
    <source>
        <dbReference type="ARBA" id="ARBA00023239"/>
    </source>
</evidence>
<reference evidence="18" key="1">
    <citation type="submission" date="2017-12" db="EMBL/GenBank/DDBJ databases">
        <title>Improved Draft Genome Sequence of Microcystis aeruginosa NIES-298, a Microcystin-Producing Cyanobacterium from Lake Kasumigaura, Japan.</title>
        <authorList>
            <person name="Yamaguchi H."/>
            <person name="Suzuki S."/>
            <person name="Kawachi M."/>
        </authorList>
    </citation>
    <scope>NUCLEOTIDE SEQUENCE [LARGE SCALE GENOMIC DNA]</scope>
    <source>
        <strain evidence="18">NIES-298</strain>
    </source>
</reference>
<evidence type="ECO:0000256" key="2">
    <source>
        <dbReference type="ARBA" id="ARBA00003648"/>
    </source>
</evidence>
<feature type="binding site" evidence="14">
    <location>
        <begin position="227"/>
        <end position="231"/>
    </location>
    <ligand>
        <name>pyridoxal 5'-phosphate</name>
        <dbReference type="ChEBI" id="CHEBI:597326"/>
    </ligand>
</feature>
<accession>A0A9P2YFH8</accession>
<dbReference type="FunFam" id="3.40.50.1100:FF:000014">
    <property type="entry name" value="Threonine synthase"/>
    <property type="match status" value="1"/>
</dbReference>
<evidence type="ECO:0000259" key="16">
    <source>
        <dbReference type="PROSITE" id="PS50206"/>
    </source>
</evidence>
<dbReference type="PIRSF" id="PIRSF038945">
    <property type="entry name" value="Thr_synthase"/>
    <property type="match status" value="1"/>
</dbReference>
<dbReference type="InterPro" id="IPR036052">
    <property type="entry name" value="TrpB-like_PALP_sf"/>
</dbReference>
<evidence type="ECO:0000256" key="15">
    <source>
        <dbReference type="PIRSR" id="PIRSR038945-2"/>
    </source>
</evidence>
<dbReference type="GO" id="GO:0004794">
    <property type="term" value="F:threonine deaminase activity"/>
    <property type="evidence" value="ECO:0007669"/>
    <property type="project" value="TreeGrafter"/>
</dbReference>
<dbReference type="PROSITE" id="PS00165">
    <property type="entry name" value="DEHYDRATASE_SER_THR"/>
    <property type="match status" value="1"/>
</dbReference>
<dbReference type="InterPro" id="IPR004450">
    <property type="entry name" value="Thr_synthase-like"/>
</dbReference>
<dbReference type="PANTHER" id="PTHR48078">
    <property type="entry name" value="THREONINE DEHYDRATASE, MITOCHONDRIAL-RELATED"/>
    <property type="match status" value="1"/>
</dbReference>
<evidence type="ECO:0000256" key="6">
    <source>
        <dbReference type="ARBA" id="ARBA00018679"/>
    </source>
</evidence>
<dbReference type="InterPro" id="IPR026260">
    <property type="entry name" value="Thr_Synthase_bac/arc"/>
</dbReference>
<organism evidence="17 18">
    <name type="scientific">Microcystis aeruginosa NIES-298</name>
    <dbReference type="NCBI Taxonomy" id="449468"/>
    <lineage>
        <taxon>Bacteria</taxon>
        <taxon>Bacillati</taxon>
        <taxon>Cyanobacteriota</taxon>
        <taxon>Cyanophyceae</taxon>
        <taxon>Oscillatoriophycideae</taxon>
        <taxon>Chroococcales</taxon>
        <taxon>Microcystaceae</taxon>
        <taxon>Microcystis</taxon>
    </lineage>
</organism>
<dbReference type="SUPFAM" id="SSF53686">
    <property type="entry name" value="Tryptophan synthase beta subunit-like PLP-dependent enzymes"/>
    <property type="match status" value="1"/>
</dbReference>
<gene>
    <name evidence="17" type="primary">thrC</name>
    <name evidence="17" type="ORF">BGM30_02950</name>
</gene>
<dbReference type="Gene3D" id="3.40.50.1100">
    <property type="match status" value="2"/>
</dbReference>
<dbReference type="PANTHER" id="PTHR48078:SF6">
    <property type="entry name" value="L-THREONINE DEHYDRATASE CATABOLIC TDCB"/>
    <property type="match status" value="1"/>
</dbReference>
<dbReference type="Pfam" id="PF00291">
    <property type="entry name" value="PALP"/>
    <property type="match status" value="1"/>
</dbReference>
<dbReference type="GO" id="GO:0006565">
    <property type="term" value="P:L-serine catabolic process"/>
    <property type="evidence" value="ECO:0007669"/>
    <property type="project" value="TreeGrafter"/>
</dbReference>
<feature type="modified residue" description="N6-(pyridoxal phosphate)lysine" evidence="15">
    <location>
        <position position="101"/>
    </location>
</feature>
<evidence type="ECO:0000256" key="11">
    <source>
        <dbReference type="ARBA" id="ARBA00049144"/>
    </source>
</evidence>
<comment type="catalytic activity">
    <reaction evidence="11 13">
        <text>O-phospho-L-homoserine + H2O = L-threonine + phosphate</text>
        <dbReference type="Rhea" id="RHEA:10840"/>
        <dbReference type="ChEBI" id="CHEBI:15377"/>
        <dbReference type="ChEBI" id="CHEBI:43474"/>
        <dbReference type="ChEBI" id="CHEBI:57590"/>
        <dbReference type="ChEBI" id="CHEBI:57926"/>
        <dbReference type="EC" id="4.2.3.1"/>
    </reaction>
</comment>
<proteinExistence type="inferred from homology"/>
<dbReference type="NCBIfam" id="TIGR00260">
    <property type="entry name" value="thrC"/>
    <property type="match status" value="1"/>
</dbReference>
<sequence length="390" mass="41802">MPAYWIKWEIRPSNQICILKAMTIISRSIPQSPTKSLSIGGWRGLIEEYRQFLPVSSKTPVITLLEGNTPLIPAPYLSAQIGRDVKVFVKYDGLNPTGSFKDRGMTMAISKAKEEGAKAVICASTGNTSAAAAAYARRAGMRAFVIIPDGYVALGKLAQALLYGAEVIAINGNFDDALKIVRQLSENYPVTLVNSVNPYRLEGQKTAAFEIVDVLGNAPDWLCIPVGNAGNISAYWMGFCQYHQIGKCDRLPKMMGFQAAGAAPFISKQPVDHPETLATAIRIGNPANWEKAWAASHASQGQFHAVSDEEILAAYRILGGQEGVFCEPASAASVAGLLKVHQQVPDGATVVCVLTGNGLKDPDSAVKHSNNQLKSGIAPELTQVAQIMGF</sequence>
<evidence type="ECO:0000256" key="14">
    <source>
        <dbReference type="PIRSR" id="PIRSR038945-1"/>
    </source>
</evidence>
<evidence type="ECO:0000256" key="12">
    <source>
        <dbReference type="NCBIfam" id="TIGR00260"/>
    </source>
</evidence>
<comment type="cofactor">
    <cofactor evidence="1 13 14">
        <name>pyridoxal 5'-phosphate</name>
        <dbReference type="ChEBI" id="CHEBI:597326"/>
    </cofactor>
</comment>
<evidence type="ECO:0000256" key="7">
    <source>
        <dbReference type="ARBA" id="ARBA00022605"/>
    </source>
</evidence>
<dbReference type="PROSITE" id="PS50206">
    <property type="entry name" value="RHODANESE_3"/>
    <property type="match status" value="1"/>
</dbReference>
<dbReference type="GO" id="GO:0003941">
    <property type="term" value="F:L-serine ammonia-lyase activity"/>
    <property type="evidence" value="ECO:0007669"/>
    <property type="project" value="TreeGrafter"/>
</dbReference>